<evidence type="ECO:0000256" key="6">
    <source>
        <dbReference type="SAM" id="Phobius"/>
    </source>
</evidence>
<evidence type="ECO:0000313" key="8">
    <source>
        <dbReference type="EMBL" id="CAD7254214.1"/>
    </source>
</evidence>
<keyword evidence="9" id="KW-1185">Reference proteome</keyword>
<keyword evidence="2 6" id="KW-0812">Transmembrane</keyword>
<gene>
    <name evidence="8" type="ORF">DSTB1V02_LOCUS13960</name>
</gene>
<comment type="subcellular location">
    <subcellularLocation>
        <location evidence="1">Membrane</location>
        <topology evidence="1">Multi-pass membrane protein</topology>
    </subcellularLocation>
</comment>
<dbReference type="Pfam" id="PF00520">
    <property type="entry name" value="Ion_trans"/>
    <property type="match status" value="1"/>
</dbReference>
<evidence type="ECO:0000256" key="4">
    <source>
        <dbReference type="ARBA" id="ARBA00022989"/>
    </source>
</evidence>
<feature type="transmembrane region" description="Helical" evidence="6">
    <location>
        <begin position="167"/>
        <end position="187"/>
    </location>
</feature>
<dbReference type="AlphaFoldDB" id="A0A7R9FTQ1"/>
<keyword evidence="3" id="KW-0677">Repeat</keyword>
<dbReference type="OrthoDB" id="533508at2759"/>
<keyword evidence="4 6" id="KW-1133">Transmembrane helix</keyword>
<evidence type="ECO:0000256" key="3">
    <source>
        <dbReference type="ARBA" id="ARBA00022737"/>
    </source>
</evidence>
<evidence type="ECO:0000256" key="2">
    <source>
        <dbReference type="ARBA" id="ARBA00022692"/>
    </source>
</evidence>
<evidence type="ECO:0000313" key="9">
    <source>
        <dbReference type="Proteomes" id="UP000677054"/>
    </source>
</evidence>
<name>A0A7R9FTQ1_9CRUS</name>
<dbReference type="GO" id="GO:0098703">
    <property type="term" value="P:calcium ion import across plasma membrane"/>
    <property type="evidence" value="ECO:0007669"/>
    <property type="project" value="TreeGrafter"/>
</dbReference>
<dbReference type="GO" id="GO:0005886">
    <property type="term" value="C:plasma membrane"/>
    <property type="evidence" value="ECO:0007669"/>
    <property type="project" value="TreeGrafter"/>
</dbReference>
<organism evidence="8">
    <name type="scientific">Darwinula stevensoni</name>
    <dbReference type="NCBI Taxonomy" id="69355"/>
    <lineage>
        <taxon>Eukaryota</taxon>
        <taxon>Metazoa</taxon>
        <taxon>Ecdysozoa</taxon>
        <taxon>Arthropoda</taxon>
        <taxon>Crustacea</taxon>
        <taxon>Oligostraca</taxon>
        <taxon>Ostracoda</taxon>
        <taxon>Podocopa</taxon>
        <taxon>Podocopida</taxon>
        <taxon>Darwinulocopina</taxon>
        <taxon>Darwinuloidea</taxon>
        <taxon>Darwinulidae</taxon>
        <taxon>Darwinula</taxon>
    </lineage>
</organism>
<evidence type="ECO:0000259" key="7">
    <source>
        <dbReference type="Pfam" id="PF00520"/>
    </source>
</evidence>
<dbReference type="InterPro" id="IPR005821">
    <property type="entry name" value="Ion_trans_dom"/>
</dbReference>
<dbReference type="PANTHER" id="PTHR10582:SF28">
    <property type="entry name" value="NANCHUNG, ISOFORM B"/>
    <property type="match status" value="1"/>
</dbReference>
<feature type="transmembrane region" description="Helical" evidence="6">
    <location>
        <begin position="20"/>
        <end position="39"/>
    </location>
</feature>
<accession>A0A7R9FTQ1</accession>
<protein>
    <recommendedName>
        <fullName evidence="7">Ion transport domain-containing protein</fullName>
    </recommendedName>
</protein>
<dbReference type="EMBL" id="LR907855">
    <property type="protein sequence ID" value="CAD7254214.1"/>
    <property type="molecule type" value="Genomic_DNA"/>
</dbReference>
<evidence type="ECO:0000256" key="1">
    <source>
        <dbReference type="ARBA" id="ARBA00004141"/>
    </source>
</evidence>
<dbReference type="PANTHER" id="PTHR10582">
    <property type="entry name" value="TRANSIENT RECEPTOR POTENTIAL ION CHANNEL PROTEIN"/>
    <property type="match status" value="1"/>
</dbReference>
<proteinExistence type="predicted"/>
<dbReference type="InterPro" id="IPR024862">
    <property type="entry name" value="TRPV"/>
</dbReference>
<sequence length="295" mass="34227">MHDYRVPAILAEQITEPTRVLFLFSNIFIMIMVPLRFACTTQAEDIFAVMSMVTIAPYFLFFCRGFKTVGPFVVMIYKMIKGDLLRFVTIYSVFIMGFAQSYYIIFLSYKKMEQPPEEDDKFCTDTNPIPTMTEAILAMFIMSLNKYDAMYSSFRCTNHETLAKVMFVTYMAIVTILLINMLIAMMGNTYTKIAETRNEWQRQWARIVLVVERGVSPKERLIRQRLYSQPMADGKLAFIIRHQHTDEDKEELKELQELRANHARNVSRRLKGSNFMSSVSLSPKPLEHGSSSSLN</sequence>
<dbReference type="EMBL" id="CAJPEV010008337">
    <property type="protein sequence ID" value="CAG0905234.1"/>
    <property type="molecule type" value="Genomic_DNA"/>
</dbReference>
<reference evidence="8" key="1">
    <citation type="submission" date="2020-11" db="EMBL/GenBank/DDBJ databases">
        <authorList>
            <person name="Tran Van P."/>
        </authorList>
    </citation>
    <scope>NUCLEOTIDE SEQUENCE</scope>
</reference>
<dbReference type="Proteomes" id="UP000677054">
    <property type="component" value="Unassembled WGS sequence"/>
</dbReference>
<feature type="transmembrane region" description="Helical" evidence="6">
    <location>
        <begin position="84"/>
        <end position="109"/>
    </location>
</feature>
<evidence type="ECO:0000256" key="5">
    <source>
        <dbReference type="ARBA" id="ARBA00023136"/>
    </source>
</evidence>
<keyword evidence="5 6" id="KW-0472">Membrane</keyword>
<feature type="transmembrane region" description="Helical" evidence="6">
    <location>
        <begin position="129"/>
        <end position="147"/>
    </location>
</feature>
<dbReference type="GO" id="GO:0005262">
    <property type="term" value="F:calcium channel activity"/>
    <property type="evidence" value="ECO:0007669"/>
    <property type="project" value="TreeGrafter"/>
</dbReference>
<feature type="domain" description="Ion transport" evidence="7">
    <location>
        <begin position="23"/>
        <end position="196"/>
    </location>
</feature>